<name>A0A8H3F0X1_9LECA</name>
<comment type="catalytic activity">
    <reaction evidence="9 12">
        <text>O-phospho-L-seryl-[protein] + H2O = L-seryl-[protein] + phosphate</text>
        <dbReference type="Rhea" id="RHEA:20629"/>
        <dbReference type="Rhea" id="RHEA-COMP:9863"/>
        <dbReference type="Rhea" id="RHEA-COMP:11604"/>
        <dbReference type="ChEBI" id="CHEBI:15377"/>
        <dbReference type="ChEBI" id="CHEBI:29999"/>
        <dbReference type="ChEBI" id="CHEBI:43474"/>
        <dbReference type="ChEBI" id="CHEBI:83421"/>
        <dbReference type="EC" id="3.1.3.16"/>
    </reaction>
</comment>
<dbReference type="GO" id="GO:0008420">
    <property type="term" value="F:RNA polymerase II CTD heptapeptide repeat phosphatase activity"/>
    <property type="evidence" value="ECO:0007669"/>
    <property type="project" value="UniProtKB-UniRule"/>
</dbReference>
<evidence type="ECO:0000256" key="10">
    <source>
        <dbReference type="ARBA" id="ARBA00048336"/>
    </source>
</evidence>
<keyword evidence="16" id="KW-1185">Reference proteome</keyword>
<dbReference type="Pfam" id="PF04181">
    <property type="entry name" value="RPAP2_Rtr1"/>
    <property type="match status" value="1"/>
</dbReference>
<evidence type="ECO:0000256" key="2">
    <source>
        <dbReference type="ARBA" id="ARBA00005676"/>
    </source>
</evidence>
<dbReference type="EC" id="3.1.3.16" evidence="12"/>
<evidence type="ECO:0000256" key="11">
    <source>
        <dbReference type="PROSITE-ProRule" id="PRU00812"/>
    </source>
</evidence>
<dbReference type="InterPro" id="IPR038534">
    <property type="entry name" value="Rtr1/RPAP2_sf"/>
</dbReference>
<feature type="region of interest" description="Disordered" evidence="13">
    <location>
        <begin position="238"/>
        <end position="298"/>
    </location>
</feature>
<feature type="compositionally biased region" description="Polar residues" evidence="13">
    <location>
        <begin position="10"/>
        <end position="22"/>
    </location>
</feature>
<dbReference type="Proteomes" id="UP000664521">
    <property type="component" value="Unassembled WGS sequence"/>
</dbReference>
<comment type="function">
    <text evidence="12">Putative RNA polymerase II subunit B1 C-terminal domain (CTD) phosphatase involved in RNA polymerase II transcription regulation.</text>
</comment>
<evidence type="ECO:0000256" key="13">
    <source>
        <dbReference type="SAM" id="MobiDB-lite"/>
    </source>
</evidence>
<dbReference type="GO" id="GO:0008270">
    <property type="term" value="F:zinc ion binding"/>
    <property type="evidence" value="ECO:0007669"/>
    <property type="project" value="UniProtKB-KW"/>
</dbReference>
<accession>A0A8H3F0X1</accession>
<evidence type="ECO:0000256" key="9">
    <source>
        <dbReference type="ARBA" id="ARBA00047761"/>
    </source>
</evidence>
<keyword evidence="7 12" id="KW-0904">Protein phosphatase</keyword>
<keyword evidence="6 12" id="KW-0862">Zinc</keyword>
<dbReference type="OrthoDB" id="2590500at2759"/>
<evidence type="ECO:0000256" key="1">
    <source>
        <dbReference type="ARBA" id="ARBA00004123"/>
    </source>
</evidence>
<dbReference type="AlphaFoldDB" id="A0A8H3F0X1"/>
<gene>
    <name evidence="15" type="ORF">HETSPECPRED_001695</name>
</gene>
<evidence type="ECO:0000313" key="16">
    <source>
        <dbReference type="Proteomes" id="UP000664521"/>
    </source>
</evidence>
<keyword evidence="5 12" id="KW-0378">Hydrolase</keyword>
<feature type="region of interest" description="Disordered" evidence="13">
    <location>
        <begin position="1"/>
        <end position="28"/>
    </location>
</feature>
<evidence type="ECO:0000256" key="4">
    <source>
        <dbReference type="ARBA" id="ARBA00022771"/>
    </source>
</evidence>
<feature type="domain" description="RTR1-type" evidence="14">
    <location>
        <begin position="80"/>
        <end position="167"/>
    </location>
</feature>
<comment type="catalytic activity">
    <reaction evidence="10 12">
        <text>O-phospho-L-threonyl-[protein] + H2O = L-threonyl-[protein] + phosphate</text>
        <dbReference type="Rhea" id="RHEA:47004"/>
        <dbReference type="Rhea" id="RHEA-COMP:11060"/>
        <dbReference type="Rhea" id="RHEA-COMP:11605"/>
        <dbReference type="ChEBI" id="CHEBI:15377"/>
        <dbReference type="ChEBI" id="CHEBI:30013"/>
        <dbReference type="ChEBI" id="CHEBI:43474"/>
        <dbReference type="ChEBI" id="CHEBI:61977"/>
        <dbReference type="EC" id="3.1.3.16"/>
    </reaction>
</comment>
<dbReference type="GO" id="GO:0005634">
    <property type="term" value="C:nucleus"/>
    <property type="evidence" value="ECO:0007669"/>
    <property type="project" value="UniProtKB-SubCell"/>
</dbReference>
<dbReference type="GO" id="GO:0005737">
    <property type="term" value="C:cytoplasm"/>
    <property type="evidence" value="ECO:0007669"/>
    <property type="project" value="TreeGrafter"/>
</dbReference>
<dbReference type="EMBL" id="CAJPDS010000013">
    <property type="protein sequence ID" value="CAF9913922.1"/>
    <property type="molecule type" value="Genomic_DNA"/>
</dbReference>
<protein>
    <recommendedName>
        <fullName evidence="12">RNA polymerase II subunit B1 CTD phosphatase RPAP2 homolog</fullName>
        <ecNumber evidence="12">3.1.3.16</ecNumber>
    </recommendedName>
</protein>
<evidence type="ECO:0000256" key="3">
    <source>
        <dbReference type="ARBA" id="ARBA00022723"/>
    </source>
</evidence>
<dbReference type="PROSITE" id="PS51479">
    <property type="entry name" value="ZF_RTR1"/>
    <property type="match status" value="1"/>
</dbReference>
<dbReference type="InterPro" id="IPR039693">
    <property type="entry name" value="Rtr1/RPAP2"/>
</dbReference>
<evidence type="ECO:0000259" key="14">
    <source>
        <dbReference type="PROSITE" id="PS51479"/>
    </source>
</evidence>
<dbReference type="Gene3D" id="1.25.40.820">
    <property type="match status" value="1"/>
</dbReference>
<evidence type="ECO:0000256" key="12">
    <source>
        <dbReference type="RuleBase" id="RU367080"/>
    </source>
</evidence>
<evidence type="ECO:0000256" key="7">
    <source>
        <dbReference type="ARBA" id="ARBA00022912"/>
    </source>
</evidence>
<keyword evidence="8 12" id="KW-0539">Nucleus</keyword>
<proteinExistence type="inferred from homology"/>
<evidence type="ECO:0000313" key="15">
    <source>
        <dbReference type="EMBL" id="CAF9913922.1"/>
    </source>
</evidence>
<evidence type="ECO:0000256" key="8">
    <source>
        <dbReference type="ARBA" id="ARBA00023242"/>
    </source>
</evidence>
<comment type="subcellular location">
    <subcellularLocation>
        <location evidence="1 12">Nucleus</location>
    </subcellularLocation>
</comment>
<reference evidence="15" key="1">
    <citation type="submission" date="2021-03" db="EMBL/GenBank/DDBJ databases">
        <authorList>
            <person name="Tagirdzhanova G."/>
        </authorList>
    </citation>
    <scope>NUCLEOTIDE SEQUENCE</scope>
</reference>
<evidence type="ECO:0000256" key="5">
    <source>
        <dbReference type="ARBA" id="ARBA00022801"/>
    </source>
</evidence>
<sequence>MTELELNDPRSYSSSVSNYTPTSREDRARKTAIHHAELLQQRKNTEMQILEFMEILIDYPTTTDSDAAQPSAENVTQVKEMLVPFQPSDYDALVEERNINRKCGYVLCQNPNRTQGTKAKFGFLHTKGKGIKIVDQKFLERWCSPECGKRALYLRVQLDEVPAWERIGGVAGHIVLLDDQHHSPHEISTVAEGLDKLDIRDDEEKLAAAMRDLAVERGDGNARANSARIVNVKIIESTTSEQQHRLPPKTSDQPPEAHELVEGYRPQKPTLASKDLTDTDKDGDQDDILSNVARHFRR</sequence>
<evidence type="ECO:0000256" key="6">
    <source>
        <dbReference type="ARBA" id="ARBA00022833"/>
    </source>
</evidence>
<organism evidence="15 16">
    <name type="scientific">Heterodermia speciosa</name>
    <dbReference type="NCBI Taxonomy" id="116794"/>
    <lineage>
        <taxon>Eukaryota</taxon>
        <taxon>Fungi</taxon>
        <taxon>Dikarya</taxon>
        <taxon>Ascomycota</taxon>
        <taxon>Pezizomycotina</taxon>
        <taxon>Lecanoromycetes</taxon>
        <taxon>OSLEUM clade</taxon>
        <taxon>Lecanoromycetidae</taxon>
        <taxon>Caliciales</taxon>
        <taxon>Physciaceae</taxon>
        <taxon>Heterodermia</taxon>
    </lineage>
</organism>
<dbReference type="GO" id="GO:0043175">
    <property type="term" value="F:RNA polymerase core enzyme binding"/>
    <property type="evidence" value="ECO:0007669"/>
    <property type="project" value="UniProtKB-UniRule"/>
</dbReference>
<dbReference type="PANTHER" id="PTHR14732">
    <property type="entry name" value="RNA POLYMERASE II SUBUNIT B1 CTD PHOSPHATASE RPAP2-RELATED"/>
    <property type="match status" value="1"/>
</dbReference>
<keyword evidence="3 12" id="KW-0479">Metal-binding</keyword>
<dbReference type="PANTHER" id="PTHR14732:SF0">
    <property type="entry name" value="RNA POLYMERASE II SUBUNIT B1 CTD PHOSPHATASE RPAP2-RELATED"/>
    <property type="match status" value="1"/>
</dbReference>
<comment type="similarity">
    <text evidence="2 11 12">Belongs to the RPAP2 family.</text>
</comment>
<comment type="caution">
    <text evidence="15">The sequence shown here is derived from an EMBL/GenBank/DDBJ whole genome shotgun (WGS) entry which is preliminary data.</text>
</comment>
<dbReference type="InterPro" id="IPR007308">
    <property type="entry name" value="Rtr1/RPAP2_dom"/>
</dbReference>
<keyword evidence="4 12" id="KW-0863">Zinc-finger</keyword>